<comment type="caution">
    <text evidence="1">The sequence shown here is derived from an EMBL/GenBank/DDBJ whole genome shotgun (WGS) entry which is preliminary data.</text>
</comment>
<dbReference type="EMBL" id="BGZK01001369">
    <property type="protein sequence ID" value="GBP78430.1"/>
    <property type="molecule type" value="Genomic_DNA"/>
</dbReference>
<evidence type="ECO:0000313" key="2">
    <source>
        <dbReference type="Proteomes" id="UP000299102"/>
    </source>
</evidence>
<keyword evidence="2" id="KW-1185">Reference proteome</keyword>
<evidence type="ECO:0000313" key="1">
    <source>
        <dbReference type="EMBL" id="GBP78430.1"/>
    </source>
</evidence>
<name>A0A4C1YTB6_EUMVA</name>
<reference evidence="1 2" key="1">
    <citation type="journal article" date="2019" name="Commun. Biol.">
        <title>The bagworm genome reveals a unique fibroin gene that provides high tensile strength.</title>
        <authorList>
            <person name="Kono N."/>
            <person name="Nakamura H."/>
            <person name="Ohtoshi R."/>
            <person name="Tomita M."/>
            <person name="Numata K."/>
            <person name="Arakawa K."/>
        </authorList>
    </citation>
    <scope>NUCLEOTIDE SEQUENCE [LARGE SCALE GENOMIC DNA]</scope>
</reference>
<proteinExistence type="predicted"/>
<sequence>MHNSLVLRARPIIVEWERRLKAMGLSLVRQSEREKSALSSPKSASWTPIEGRGIEFMYAEYKSGESVEPRGTTALNDLIGE</sequence>
<dbReference type="AlphaFoldDB" id="A0A4C1YTB6"/>
<gene>
    <name evidence="1" type="ORF">EVAR_63381_1</name>
</gene>
<dbReference type="Proteomes" id="UP000299102">
    <property type="component" value="Unassembled WGS sequence"/>
</dbReference>
<protein>
    <submittedName>
        <fullName evidence="1">Uncharacterized protein</fullName>
    </submittedName>
</protein>
<accession>A0A4C1YTB6</accession>
<organism evidence="1 2">
    <name type="scientific">Eumeta variegata</name>
    <name type="common">Bagworm moth</name>
    <name type="synonym">Eumeta japonica</name>
    <dbReference type="NCBI Taxonomy" id="151549"/>
    <lineage>
        <taxon>Eukaryota</taxon>
        <taxon>Metazoa</taxon>
        <taxon>Ecdysozoa</taxon>
        <taxon>Arthropoda</taxon>
        <taxon>Hexapoda</taxon>
        <taxon>Insecta</taxon>
        <taxon>Pterygota</taxon>
        <taxon>Neoptera</taxon>
        <taxon>Endopterygota</taxon>
        <taxon>Lepidoptera</taxon>
        <taxon>Glossata</taxon>
        <taxon>Ditrysia</taxon>
        <taxon>Tineoidea</taxon>
        <taxon>Psychidae</taxon>
        <taxon>Oiketicinae</taxon>
        <taxon>Eumeta</taxon>
    </lineage>
</organism>